<evidence type="ECO:0000313" key="3">
    <source>
        <dbReference type="EMBL" id="KRX11665.1"/>
    </source>
</evidence>
<dbReference type="SUPFAM" id="SSF161245">
    <property type="entry name" value="Zinc hairpin stack"/>
    <property type="match status" value="1"/>
</dbReference>
<comment type="caution">
    <text evidence="3">The sequence shown here is derived from an EMBL/GenBank/DDBJ whole genome shotgun (WGS) entry which is preliminary data.</text>
</comment>
<keyword evidence="1" id="KW-0479">Metal-binding</keyword>
<dbReference type="PROSITE" id="PS51270">
    <property type="entry name" value="ZF_CTCHY"/>
    <property type="match status" value="1"/>
</dbReference>
<proteinExistence type="predicted"/>
<dbReference type="EMBL" id="JYDL01001678">
    <property type="protein sequence ID" value="KRX11665.1"/>
    <property type="molecule type" value="Genomic_DNA"/>
</dbReference>
<dbReference type="InterPro" id="IPR037275">
    <property type="entry name" value="Znf_CTCHY_sf"/>
</dbReference>
<evidence type="ECO:0000259" key="2">
    <source>
        <dbReference type="PROSITE" id="PS51270"/>
    </source>
</evidence>
<evidence type="ECO:0000256" key="1">
    <source>
        <dbReference type="PROSITE-ProRule" id="PRU00965"/>
    </source>
</evidence>
<organism evidence="3 4">
    <name type="scientific">Trichinella nelsoni</name>
    <dbReference type="NCBI Taxonomy" id="6336"/>
    <lineage>
        <taxon>Eukaryota</taxon>
        <taxon>Metazoa</taxon>
        <taxon>Ecdysozoa</taxon>
        <taxon>Nematoda</taxon>
        <taxon>Enoplea</taxon>
        <taxon>Dorylaimia</taxon>
        <taxon>Trichinellida</taxon>
        <taxon>Trichinellidae</taxon>
        <taxon>Trichinella</taxon>
    </lineage>
</organism>
<protein>
    <recommendedName>
        <fullName evidence="2">CTCHY-type domain-containing protein</fullName>
    </recommendedName>
</protein>
<dbReference type="GO" id="GO:0008270">
    <property type="term" value="F:zinc ion binding"/>
    <property type="evidence" value="ECO:0007669"/>
    <property type="project" value="UniProtKB-KW"/>
</dbReference>
<dbReference type="Proteomes" id="UP000054630">
    <property type="component" value="Unassembled WGS sequence"/>
</dbReference>
<evidence type="ECO:0000313" key="4">
    <source>
        <dbReference type="Proteomes" id="UP000054630"/>
    </source>
</evidence>
<reference evidence="3 4" key="1">
    <citation type="submission" date="2015-01" db="EMBL/GenBank/DDBJ databases">
        <title>Evolution of Trichinella species and genotypes.</title>
        <authorList>
            <person name="Korhonen P.K."/>
            <person name="Edoardo P."/>
            <person name="Giuseppe L.R."/>
            <person name="Gasser R.B."/>
        </authorList>
    </citation>
    <scope>NUCLEOTIDE SEQUENCE [LARGE SCALE GENOMIC DNA]</scope>
    <source>
        <strain evidence="3">ISS37</strain>
    </source>
</reference>
<dbReference type="OrthoDB" id="411372at2759"/>
<keyword evidence="4" id="KW-1185">Reference proteome</keyword>
<sequence length="53" mass="6308">MGKYFCETCKLFDDDISKRQYHCHGFTLVWKEQCIMTALFALSSYSTQEMMLQ</sequence>
<keyword evidence="1" id="KW-0862">Zinc</keyword>
<dbReference type="InterPro" id="IPR017921">
    <property type="entry name" value="Znf_CTCHY"/>
</dbReference>
<feature type="domain" description="CTCHY-type" evidence="2">
    <location>
        <begin position="1"/>
        <end position="53"/>
    </location>
</feature>
<accession>A0A0V0RB02</accession>
<keyword evidence="1" id="KW-0863">Zinc-finger</keyword>
<dbReference type="AlphaFoldDB" id="A0A0V0RB02"/>
<gene>
    <name evidence="3" type="ORF">T07_9082</name>
</gene>
<name>A0A0V0RB02_9BILA</name>